<evidence type="ECO:0000313" key="4">
    <source>
        <dbReference type="Proteomes" id="UP001164390"/>
    </source>
</evidence>
<dbReference type="Pfam" id="PF07179">
    <property type="entry name" value="SseB"/>
    <property type="match status" value="1"/>
</dbReference>
<protein>
    <submittedName>
        <fullName evidence="3">SseB family protein</fullName>
    </submittedName>
</protein>
<evidence type="ECO:0000313" key="3">
    <source>
        <dbReference type="EMBL" id="UYM05219.1"/>
    </source>
</evidence>
<dbReference type="AlphaFoldDB" id="A0AA46YL32"/>
<proteinExistence type="predicted"/>
<dbReference type="EMBL" id="CP094970">
    <property type="protein sequence ID" value="UYM05219.1"/>
    <property type="molecule type" value="Genomic_DNA"/>
</dbReference>
<dbReference type="RefSeq" id="WP_271634014.1">
    <property type="nucleotide sequence ID" value="NZ_CP094970.1"/>
</dbReference>
<dbReference type="InterPro" id="IPR009839">
    <property type="entry name" value="SseB_N"/>
</dbReference>
<organism evidence="3 4">
    <name type="scientific">Solicola gregarius</name>
    <dbReference type="NCBI Taxonomy" id="2908642"/>
    <lineage>
        <taxon>Bacteria</taxon>
        <taxon>Bacillati</taxon>
        <taxon>Actinomycetota</taxon>
        <taxon>Actinomycetes</taxon>
        <taxon>Propionibacteriales</taxon>
        <taxon>Nocardioidaceae</taxon>
        <taxon>Solicola</taxon>
    </lineage>
</organism>
<feature type="domain" description="SseB protein N-terminal" evidence="2">
    <location>
        <begin position="41"/>
        <end position="156"/>
    </location>
</feature>
<keyword evidence="4" id="KW-1185">Reference proteome</keyword>
<accession>A0AA46YL32</accession>
<gene>
    <name evidence="3" type="ORF">L0C25_22330</name>
</gene>
<evidence type="ECO:0000259" key="2">
    <source>
        <dbReference type="Pfam" id="PF07179"/>
    </source>
</evidence>
<dbReference type="Proteomes" id="UP001164390">
    <property type="component" value="Chromosome"/>
</dbReference>
<evidence type="ECO:0000256" key="1">
    <source>
        <dbReference type="SAM" id="MobiDB-lite"/>
    </source>
</evidence>
<feature type="region of interest" description="Disordered" evidence="1">
    <location>
        <begin position="1"/>
        <end position="34"/>
    </location>
</feature>
<sequence length="178" mass="18708">MNDRNVARSDAGSREPAADRQTWPGPAFPDDDGSTDAAVVDALASYEADRDLRPVLTALTRSRVLVPVVAVLAGERAADGSDKQAEMAAVLMTGRDGRNALLAFTGLEALRRWDPDARPVPVPFAQAAQAARSEGAAAVVLDIAGPVRTVVTDADLTHSADGSVLTRTDAGYVWVDRT</sequence>
<feature type="compositionally biased region" description="Basic and acidic residues" evidence="1">
    <location>
        <begin position="1"/>
        <end position="18"/>
    </location>
</feature>
<dbReference type="KEGG" id="sgrg:L0C25_22330"/>
<reference evidence="3" key="1">
    <citation type="submission" date="2022-01" db="EMBL/GenBank/DDBJ databases">
        <title>Nocardioidaceae gen. sp. A5X3R13.</title>
        <authorList>
            <person name="Lopez Marin M.A."/>
            <person name="Uhlik O."/>
        </authorList>
    </citation>
    <scope>NUCLEOTIDE SEQUENCE</scope>
    <source>
        <strain evidence="3">A5X3R13</strain>
    </source>
</reference>
<name>A0AA46YL32_9ACTN</name>